<reference evidence="1" key="1">
    <citation type="submission" date="2018-05" db="EMBL/GenBank/DDBJ databases">
        <authorList>
            <person name="Lanie J.A."/>
            <person name="Ng W.-L."/>
            <person name="Kazmierczak K.M."/>
            <person name="Andrzejewski T.M."/>
            <person name="Davidsen T.M."/>
            <person name="Wayne K.J."/>
            <person name="Tettelin H."/>
            <person name="Glass J.I."/>
            <person name="Rusch D."/>
            <person name="Podicherti R."/>
            <person name="Tsui H.-C.T."/>
            <person name="Winkler M.E."/>
        </authorList>
    </citation>
    <scope>NUCLEOTIDE SEQUENCE</scope>
</reference>
<protein>
    <submittedName>
        <fullName evidence="1">Uncharacterized protein</fullName>
    </submittedName>
</protein>
<dbReference type="AlphaFoldDB" id="A0A382SPJ8"/>
<dbReference type="EMBL" id="UINC01130365">
    <property type="protein sequence ID" value="SVD11385.1"/>
    <property type="molecule type" value="Genomic_DNA"/>
</dbReference>
<proteinExistence type="predicted"/>
<organism evidence="1">
    <name type="scientific">marine metagenome</name>
    <dbReference type="NCBI Taxonomy" id="408172"/>
    <lineage>
        <taxon>unclassified sequences</taxon>
        <taxon>metagenomes</taxon>
        <taxon>ecological metagenomes</taxon>
    </lineage>
</organism>
<name>A0A382SPJ8_9ZZZZ</name>
<evidence type="ECO:0000313" key="1">
    <source>
        <dbReference type="EMBL" id="SVD11385.1"/>
    </source>
</evidence>
<gene>
    <name evidence="1" type="ORF">METZ01_LOCUS364239</name>
</gene>
<sequence>MFENISVKSKRITNLQNSLNKPKSTYGK</sequence>
<accession>A0A382SPJ8</accession>